<proteinExistence type="predicted"/>
<dbReference type="SUPFAM" id="SSF56601">
    <property type="entry name" value="beta-lactamase/transpeptidase-like"/>
    <property type="match status" value="1"/>
</dbReference>
<dbReference type="InterPro" id="IPR012338">
    <property type="entry name" value="Beta-lactam/transpept-like"/>
</dbReference>
<dbReference type="Pfam" id="PF00144">
    <property type="entry name" value="Beta-lactamase"/>
    <property type="match status" value="1"/>
</dbReference>
<dbReference type="Proteomes" id="UP000598146">
    <property type="component" value="Unassembled WGS sequence"/>
</dbReference>
<accession>A0A931G174</accession>
<feature type="domain" description="Beta-lactamase-related" evidence="1">
    <location>
        <begin position="10"/>
        <end position="314"/>
    </location>
</feature>
<dbReference type="PANTHER" id="PTHR46825">
    <property type="entry name" value="D-ALANYL-D-ALANINE-CARBOXYPEPTIDASE/ENDOPEPTIDASE AMPH"/>
    <property type="match status" value="1"/>
</dbReference>
<organism evidence="2 3">
    <name type="scientific">Actinoplanes aureus</name>
    <dbReference type="NCBI Taxonomy" id="2792083"/>
    <lineage>
        <taxon>Bacteria</taxon>
        <taxon>Bacillati</taxon>
        <taxon>Actinomycetota</taxon>
        <taxon>Actinomycetes</taxon>
        <taxon>Micromonosporales</taxon>
        <taxon>Micromonosporaceae</taxon>
        <taxon>Actinoplanes</taxon>
    </lineage>
</organism>
<evidence type="ECO:0000259" key="1">
    <source>
        <dbReference type="Pfam" id="PF00144"/>
    </source>
</evidence>
<dbReference type="InterPro" id="IPR001466">
    <property type="entry name" value="Beta-lactam-related"/>
</dbReference>
<evidence type="ECO:0000313" key="2">
    <source>
        <dbReference type="EMBL" id="MBG0564841.1"/>
    </source>
</evidence>
<dbReference type="EMBL" id="JADQTO010000012">
    <property type="protein sequence ID" value="MBG0564841.1"/>
    <property type="molecule type" value="Genomic_DNA"/>
</dbReference>
<dbReference type="InterPro" id="IPR050491">
    <property type="entry name" value="AmpC-like"/>
</dbReference>
<keyword evidence="3" id="KW-1185">Reference proteome</keyword>
<dbReference type="Gene3D" id="3.40.710.10">
    <property type="entry name" value="DD-peptidase/beta-lactamase superfamily"/>
    <property type="match status" value="1"/>
</dbReference>
<name>A0A931G174_9ACTN</name>
<comment type="caution">
    <text evidence="2">The sequence shown here is derived from an EMBL/GenBank/DDBJ whole genome shotgun (WGS) entry which is preliminary data.</text>
</comment>
<protein>
    <submittedName>
        <fullName evidence="2">Beta-lactamase family protein</fullName>
    </submittedName>
</protein>
<sequence>MNDLEQLTRATVTKLAAKRNGVVVAAIAGDTVEIQGSGGLGADTRFEIGSITKVFTALALAKLTVAGVTSLDEPLRDLLPAGTTVPTRDGQEITLRHLATHTSGLSRLPTGMLLGAILRPRQPDPYAHCTREYLLGALGRAKLGAAPGRRFRYSNFGAGLLGLALANRAGLSYDALISREISTPLGLLGTSTGGDTTQGHRANGRPEAPWQLVDLAGAGGLRSTPADVVTFVRAHLSPGGELAPAIRLAAETEHRVNPFLTVRLGWMAQRLHAKQGGHLQVFHNGGTGGFSSIAAYDPDTNVGVVALSDTQRSVDAPAFELLKALQSGA</sequence>
<evidence type="ECO:0000313" key="3">
    <source>
        <dbReference type="Proteomes" id="UP000598146"/>
    </source>
</evidence>
<dbReference type="PANTHER" id="PTHR46825:SF7">
    <property type="entry name" value="D-ALANYL-D-ALANINE CARBOXYPEPTIDASE"/>
    <property type="match status" value="1"/>
</dbReference>
<dbReference type="RefSeq" id="WP_196416610.1">
    <property type="nucleotide sequence ID" value="NZ_JADQTO010000012.1"/>
</dbReference>
<gene>
    <name evidence="2" type="ORF">I4J89_25660</name>
</gene>
<dbReference type="AlphaFoldDB" id="A0A931G174"/>
<reference evidence="2" key="1">
    <citation type="submission" date="2020-11" db="EMBL/GenBank/DDBJ databases">
        <title>Isolation and identification of active actinomycetes.</title>
        <authorList>
            <person name="Sun X."/>
        </authorList>
    </citation>
    <scope>NUCLEOTIDE SEQUENCE</scope>
    <source>
        <strain evidence="2">NEAU-A11</strain>
    </source>
</reference>